<comment type="subcellular location">
    <subcellularLocation>
        <location evidence="1">Cell membrane</location>
        <topology evidence="1">Multi-pass membrane protein</topology>
    </subcellularLocation>
</comment>
<dbReference type="PIRSF" id="PIRSF035875">
    <property type="entry name" value="RNase_BN"/>
    <property type="match status" value="1"/>
</dbReference>
<dbReference type="GO" id="GO:0005886">
    <property type="term" value="C:plasma membrane"/>
    <property type="evidence" value="ECO:0007669"/>
    <property type="project" value="UniProtKB-SubCell"/>
</dbReference>
<sequence length="290" mass="31460">MQTEDYSQVSSHHLGQLYSWITQVKTVLKEMIRLAKVIELPFLAASIAYYAFATLIPFFIVTFIVISAIGGDDLAIQIITITQEFLTPTSQELIRNAVTSTEGRLGVIVGAIFLFVWSVFRLLRGLDIAFSVVYKTKTYLPIIGQITTAIMLFVALLVAGSGLVGISVLFTILPDVPLLGVMSIVGVLVVLTLVFLPVYYLLPDIDHSAAEALPGAIIAAFGWVILNTSFGLYAANAGRYELYGVLGGVLLLLTWFYIGSMILLVGAVVNAVLYNRSTDTSVQVNQSALN</sequence>
<feature type="transmembrane region" description="Helical" evidence="6">
    <location>
        <begin position="212"/>
        <end position="235"/>
    </location>
</feature>
<evidence type="ECO:0000313" key="7">
    <source>
        <dbReference type="EMBL" id="KYH24092.1"/>
    </source>
</evidence>
<keyword evidence="3 6" id="KW-0812">Transmembrane</keyword>
<dbReference type="PANTHER" id="PTHR30213">
    <property type="entry name" value="INNER MEMBRANE PROTEIN YHJD"/>
    <property type="match status" value="1"/>
</dbReference>
<keyword evidence="4 6" id="KW-1133">Transmembrane helix</keyword>
<organism evidence="7 8">
    <name type="scientific">Halalkalicoccus paucihalophilus</name>
    <dbReference type="NCBI Taxonomy" id="1008153"/>
    <lineage>
        <taxon>Archaea</taxon>
        <taxon>Methanobacteriati</taxon>
        <taxon>Methanobacteriota</taxon>
        <taxon>Stenosarchaea group</taxon>
        <taxon>Halobacteria</taxon>
        <taxon>Halobacteriales</taxon>
        <taxon>Halococcaceae</taxon>
        <taxon>Halalkalicoccus</taxon>
    </lineage>
</organism>
<evidence type="ECO:0000313" key="8">
    <source>
        <dbReference type="Proteomes" id="UP000075321"/>
    </source>
</evidence>
<dbReference type="PATRIC" id="fig|1008153.3.peg.4475"/>
<dbReference type="PANTHER" id="PTHR30213:SF0">
    <property type="entry name" value="UPF0761 MEMBRANE PROTEIN YIHY"/>
    <property type="match status" value="1"/>
</dbReference>
<dbReference type="EMBL" id="LTAZ01000017">
    <property type="protein sequence ID" value="KYH24092.1"/>
    <property type="molecule type" value="Genomic_DNA"/>
</dbReference>
<feature type="transmembrane region" description="Helical" evidence="6">
    <location>
        <begin position="178"/>
        <end position="200"/>
    </location>
</feature>
<feature type="transmembrane region" description="Helical" evidence="6">
    <location>
        <begin position="242"/>
        <end position="269"/>
    </location>
</feature>
<keyword evidence="5 6" id="KW-0472">Membrane</keyword>
<evidence type="ECO:0000256" key="6">
    <source>
        <dbReference type="SAM" id="Phobius"/>
    </source>
</evidence>
<evidence type="ECO:0000256" key="3">
    <source>
        <dbReference type="ARBA" id="ARBA00022692"/>
    </source>
</evidence>
<feature type="transmembrane region" description="Helical" evidence="6">
    <location>
        <begin position="105"/>
        <end position="123"/>
    </location>
</feature>
<keyword evidence="8" id="KW-1185">Reference proteome</keyword>
<name>A0A151A9C6_9EURY</name>
<protein>
    <submittedName>
        <fullName evidence="7">Uncharacterized protein</fullName>
    </submittedName>
</protein>
<dbReference type="AlphaFoldDB" id="A0A151A9C6"/>
<accession>A0A151A9C6</accession>
<dbReference type="Pfam" id="PF03631">
    <property type="entry name" value="Virul_fac_BrkB"/>
    <property type="match status" value="1"/>
</dbReference>
<dbReference type="Proteomes" id="UP000075321">
    <property type="component" value="Unassembled WGS sequence"/>
</dbReference>
<feature type="transmembrane region" description="Helical" evidence="6">
    <location>
        <begin position="143"/>
        <end position="171"/>
    </location>
</feature>
<proteinExistence type="predicted"/>
<dbReference type="OrthoDB" id="202693at2157"/>
<evidence type="ECO:0000256" key="5">
    <source>
        <dbReference type="ARBA" id="ARBA00023136"/>
    </source>
</evidence>
<dbReference type="InterPro" id="IPR017039">
    <property type="entry name" value="Virul_fac_BrkB"/>
</dbReference>
<evidence type="ECO:0000256" key="1">
    <source>
        <dbReference type="ARBA" id="ARBA00004651"/>
    </source>
</evidence>
<keyword evidence="2" id="KW-1003">Cell membrane</keyword>
<feature type="transmembrane region" description="Helical" evidence="6">
    <location>
        <begin position="47"/>
        <end position="69"/>
    </location>
</feature>
<reference evidence="7 8" key="1">
    <citation type="submission" date="2016-02" db="EMBL/GenBank/DDBJ databases">
        <title>Genome sequence of Halalkalicoccus paucihalophilus DSM 24557.</title>
        <authorList>
            <person name="Poehlein A."/>
            <person name="Daniel R."/>
        </authorList>
    </citation>
    <scope>NUCLEOTIDE SEQUENCE [LARGE SCALE GENOMIC DNA]</scope>
    <source>
        <strain evidence="7 8">DSM 24557</strain>
    </source>
</reference>
<evidence type="ECO:0000256" key="2">
    <source>
        <dbReference type="ARBA" id="ARBA00022475"/>
    </source>
</evidence>
<comment type="caution">
    <text evidence="7">The sequence shown here is derived from an EMBL/GenBank/DDBJ whole genome shotgun (WGS) entry which is preliminary data.</text>
</comment>
<gene>
    <name evidence="7" type="ORF">HAPAU_41710</name>
</gene>
<evidence type="ECO:0000256" key="4">
    <source>
        <dbReference type="ARBA" id="ARBA00022989"/>
    </source>
</evidence>
<dbReference type="NCBIfam" id="TIGR00765">
    <property type="entry name" value="yihY_not_rbn"/>
    <property type="match status" value="1"/>
</dbReference>
<dbReference type="RefSeq" id="WP_066385842.1">
    <property type="nucleotide sequence ID" value="NZ_LTAZ01000017.1"/>
</dbReference>